<feature type="region of interest" description="Disordered" evidence="1">
    <location>
        <begin position="549"/>
        <end position="571"/>
    </location>
</feature>
<dbReference type="GO" id="GO:0005975">
    <property type="term" value="P:carbohydrate metabolic process"/>
    <property type="evidence" value="ECO:0007669"/>
    <property type="project" value="InterPro"/>
</dbReference>
<evidence type="ECO:0000313" key="6">
    <source>
        <dbReference type="Proteomes" id="UP000000851"/>
    </source>
</evidence>
<dbReference type="PANTHER" id="PTHR12143">
    <property type="entry name" value="PEPTIDE N-GLYCANASE PNGASE -RELATED"/>
    <property type="match status" value="1"/>
</dbReference>
<accession>C7Q9G7</accession>
<dbReference type="OrthoDB" id="9804511at2"/>
<evidence type="ECO:0000259" key="3">
    <source>
        <dbReference type="Pfam" id="PF07971"/>
    </source>
</evidence>
<dbReference type="CAZy" id="GH92">
    <property type="family name" value="Glycoside Hydrolase Family 92"/>
</dbReference>
<dbReference type="InParanoid" id="C7Q9G7"/>
<feature type="domain" description="Glycosyl hydrolase family 92" evidence="3">
    <location>
        <begin position="286"/>
        <end position="741"/>
    </location>
</feature>
<dbReference type="Gene3D" id="2.60.40.10">
    <property type="entry name" value="Immunoglobulins"/>
    <property type="match status" value="1"/>
</dbReference>
<dbReference type="Gene3D" id="1.20.1050.60">
    <property type="entry name" value="alpha-1,2-mannosidase"/>
    <property type="match status" value="1"/>
</dbReference>
<evidence type="ECO:0000259" key="4">
    <source>
        <dbReference type="Pfam" id="PF17678"/>
    </source>
</evidence>
<reference evidence="5 6" key="1">
    <citation type="journal article" date="2009" name="Stand. Genomic Sci.">
        <title>Complete genome sequence of Catenulispora acidiphila type strain (ID 139908).</title>
        <authorList>
            <person name="Copeland A."/>
            <person name="Lapidus A."/>
            <person name="Glavina Del Rio T."/>
            <person name="Nolan M."/>
            <person name="Lucas S."/>
            <person name="Chen F."/>
            <person name="Tice H."/>
            <person name="Cheng J.F."/>
            <person name="Bruce D."/>
            <person name="Goodwin L."/>
            <person name="Pitluck S."/>
            <person name="Mikhailova N."/>
            <person name="Pati A."/>
            <person name="Ivanova N."/>
            <person name="Mavromatis K."/>
            <person name="Chen A."/>
            <person name="Palaniappan K."/>
            <person name="Chain P."/>
            <person name="Land M."/>
            <person name="Hauser L."/>
            <person name="Chang Y.J."/>
            <person name="Jeffries C.D."/>
            <person name="Chertkov O."/>
            <person name="Brettin T."/>
            <person name="Detter J.C."/>
            <person name="Han C."/>
            <person name="Ali Z."/>
            <person name="Tindall B.J."/>
            <person name="Goker M."/>
            <person name="Bristow J."/>
            <person name="Eisen J.A."/>
            <person name="Markowitz V."/>
            <person name="Hugenholtz P."/>
            <person name="Kyrpides N.C."/>
            <person name="Klenk H.P."/>
        </authorList>
    </citation>
    <scope>NUCLEOTIDE SEQUENCE [LARGE SCALE GENOMIC DNA]</scope>
    <source>
        <strain evidence="6">DSM 44928 / JCM 14897 / NBRC 102108 / NRRL B-24433 / ID139908</strain>
    </source>
</reference>
<sequence precursor="true">MRGFGKLRTQRRTYRRSRGRSRTVGAALSVAALAMAFLPQDSATAAAAGPVTDPAALVNPLIGTGSGGDVVGQVDTFPGAVVPFGMVQWSPDTSSRPPGGGYNYADSSITGLSLTHVSGPGCAIAGDFPVLPLSGAVPADPASAQQPFSHASESATPGAYSVTLAPGTPSAVGVRLSATTRTGLAEFSFPATDQAHVLVKSAGSAAGSSAATFAVSGDREISGSVASGHFCGQPNSYTVYFAARFDRPFTSSASWAGGTGGTLTFDTRHASTVRMQVGISYTSAAGARRNLAAEATSWSVSDVARAAHNAWNQQLRKIEISGGTAAEQASFYTALYHTQLDPNVIDDADGSYPGFDGKTHTAARDHHQYSDFSGWDVYRSETQLIAMLDPQRGSDMARSLLADADQGGWLPKWPSVNGYTGVMNGDAADPMLADLYAFGARDFDVHQAVAAMVHGAQGTGTPGQGWYVERPHGQDYIADGYVPNVGSDSISPVPNGASETEEYAVADFAISRLAQAGGDAADAGVFLKRSQNWASVFNTATGYIQPRDAGGAFPSGDPVTAGQSGFGQSGFQEGNTSQYTWMVPQNLRALFDGMGGDAAVRQRLDTYFTQLNVGPNQPYHWQGNEPAEGTPWAYDSAGAPWETQRVVRQIVSTLYAPTPGGEPGNDDLGAMSSWYVWATLGLYPQTPGVPMLALGAPLFTSEVIHAGANTVTVKAPQAGDAAPYIQALKVDGRTSQHAYLMLDGRPHHLDYSLGAAPNQAWGSAPQDAPPSFSAGPVSFPPSTRAAVTVTPQQVRVAPGETTQVAVKVDNTLGSTPATVTWTAQGPAGLTATPSQATVTIPAGGAVSTAVALAPAAAMASGYYQVAVQAKASNGAAIPTTDILATVAAPGVFIPTAYVTNYSDGTLTPVDIRTGNAGPPIPVGSGPDGEAITPDGKRLFVANNNTNNVTVIDTTDNHVIGTVTVGNVAADVAATPDGKTVWVSDFSDGTVQPIDVATLTAGTPVKVGSQAERVAVNPAGTQLWVADQGDGTVSVVDLASRTVVHTVAVGAAPFGIAFAHDGSKAYVTNGGGNSVSVIDTGAAAVSATIPVGAGPQGIRVSPDGSVVYVADSGAGGVTPIATATGVAGPLIPTGSGAYAVGFTPDGSVAWVVDTNTNDVRPVTVATGAVGAAVKVGNVPDGIVVTPATAP</sequence>
<dbReference type="GO" id="GO:0030246">
    <property type="term" value="F:carbohydrate binding"/>
    <property type="evidence" value="ECO:0007669"/>
    <property type="project" value="InterPro"/>
</dbReference>
<feature type="region of interest" description="Disordered" evidence="1">
    <location>
        <begin position="1"/>
        <end position="20"/>
    </location>
</feature>
<dbReference type="Pfam" id="PF17678">
    <property type="entry name" value="Glyco_hydro_92N"/>
    <property type="match status" value="1"/>
</dbReference>
<dbReference type="HOGENOM" id="CLU_271992_0_0_11"/>
<dbReference type="InterPro" id="IPR012939">
    <property type="entry name" value="Glyco_hydro_92"/>
</dbReference>
<dbReference type="GO" id="GO:0006516">
    <property type="term" value="P:glycoprotein catabolic process"/>
    <property type="evidence" value="ECO:0007669"/>
    <property type="project" value="TreeGrafter"/>
</dbReference>
<name>C7Q9G7_CATAD</name>
<dbReference type="Gene3D" id="2.130.10.10">
    <property type="entry name" value="YVTN repeat-like/Quinoprotein amine dehydrogenase"/>
    <property type="match status" value="2"/>
</dbReference>
<dbReference type="KEGG" id="cai:Caci_5454"/>
<feature type="domain" description="Glycosyl hydrolase family 92 N-terminal" evidence="4">
    <location>
        <begin position="57"/>
        <end position="280"/>
    </location>
</feature>
<evidence type="ECO:0000313" key="5">
    <source>
        <dbReference type="EMBL" id="ACU74313.1"/>
    </source>
</evidence>
<dbReference type="InterPro" id="IPR011044">
    <property type="entry name" value="Quino_amine_DH_bsu"/>
</dbReference>
<dbReference type="GO" id="GO:0000224">
    <property type="term" value="F:peptide-N4-(N-acetyl-beta-glucosaminyl)asparagine amidase activity"/>
    <property type="evidence" value="ECO:0007669"/>
    <property type="project" value="TreeGrafter"/>
</dbReference>
<feature type="chain" id="PRO_5038345569" evidence="2">
    <location>
        <begin position="37"/>
        <end position="1189"/>
    </location>
</feature>
<dbReference type="InterPro" id="IPR050883">
    <property type="entry name" value="PNGase"/>
</dbReference>
<dbReference type="Pfam" id="PF07971">
    <property type="entry name" value="Glyco_hydro_92"/>
    <property type="match status" value="1"/>
</dbReference>
<dbReference type="InterPro" id="IPR005887">
    <property type="entry name" value="GH92_a_mannosidase_put"/>
</dbReference>
<keyword evidence="6" id="KW-1185">Reference proteome</keyword>
<dbReference type="PANTHER" id="PTHR12143:SF39">
    <property type="entry name" value="SECRETED PROTEIN"/>
    <property type="match status" value="1"/>
</dbReference>
<proteinExistence type="predicted"/>
<dbReference type="EMBL" id="CP001700">
    <property type="protein sequence ID" value="ACU74313.1"/>
    <property type="molecule type" value="Genomic_DNA"/>
</dbReference>
<dbReference type="SUPFAM" id="SSF50969">
    <property type="entry name" value="YVTN repeat-like/Quinoprotein amine dehydrogenase"/>
    <property type="match status" value="1"/>
</dbReference>
<dbReference type="STRING" id="479433.Caci_5454"/>
<dbReference type="eggNOG" id="COG3537">
    <property type="taxonomic scope" value="Bacteria"/>
</dbReference>
<dbReference type="InterPro" id="IPR008928">
    <property type="entry name" value="6-hairpin_glycosidase_sf"/>
</dbReference>
<evidence type="ECO:0000256" key="2">
    <source>
        <dbReference type="SAM" id="SignalP"/>
    </source>
</evidence>
<dbReference type="eggNOG" id="COG3391">
    <property type="taxonomic scope" value="Bacteria"/>
</dbReference>
<dbReference type="InterPro" id="IPR014718">
    <property type="entry name" value="GH-type_carb-bd"/>
</dbReference>
<dbReference type="Gene3D" id="2.70.98.10">
    <property type="match status" value="1"/>
</dbReference>
<dbReference type="NCBIfam" id="TIGR02276">
    <property type="entry name" value="beta_rpt_yvtn"/>
    <property type="match status" value="3"/>
</dbReference>
<gene>
    <name evidence="5" type="ordered locus">Caci_5454</name>
</gene>
<dbReference type="GO" id="GO:0005829">
    <property type="term" value="C:cytosol"/>
    <property type="evidence" value="ECO:0007669"/>
    <property type="project" value="TreeGrafter"/>
</dbReference>
<dbReference type="Proteomes" id="UP000000851">
    <property type="component" value="Chromosome"/>
</dbReference>
<dbReference type="Gene3D" id="3.30.2080.10">
    <property type="entry name" value="GH92 mannosidase domain"/>
    <property type="match status" value="1"/>
</dbReference>
<dbReference type="InterPro" id="IPR041371">
    <property type="entry name" value="GH92_N"/>
</dbReference>
<feature type="compositionally biased region" description="Basic residues" evidence="1">
    <location>
        <begin position="8"/>
        <end position="20"/>
    </location>
</feature>
<keyword evidence="2" id="KW-0732">Signal</keyword>
<dbReference type="InterPro" id="IPR015943">
    <property type="entry name" value="WD40/YVTN_repeat-like_dom_sf"/>
</dbReference>
<dbReference type="AlphaFoldDB" id="C7Q9G7"/>
<protein>
    <submittedName>
        <fullName evidence="5">Alpha-1,2-mannosidase</fullName>
    </submittedName>
</protein>
<dbReference type="Gene3D" id="1.20.1610.10">
    <property type="entry name" value="alpha-1,2-mannosidases domains"/>
    <property type="match status" value="1"/>
</dbReference>
<organism evidence="5 6">
    <name type="scientific">Catenulispora acidiphila (strain DSM 44928 / JCM 14897 / NBRC 102108 / NRRL B-24433 / ID139908)</name>
    <dbReference type="NCBI Taxonomy" id="479433"/>
    <lineage>
        <taxon>Bacteria</taxon>
        <taxon>Bacillati</taxon>
        <taxon>Actinomycetota</taxon>
        <taxon>Actinomycetes</taxon>
        <taxon>Catenulisporales</taxon>
        <taxon>Catenulisporaceae</taxon>
        <taxon>Catenulispora</taxon>
    </lineage>
</organism>
<feature type="signal peptide" evidence="2">
    <location>
        <begin position="1"/>
        <end position="36"/>
    </location>
</feature>
<dbReference type="SUPFAM" id="SSF48208">
    <property type="entry name" value="Six-hairpin glycosidases"/>
    <property type="match status" value="1"/>
</dbReference>
<dbReference type="InterPro" id="IPR011964">
    <property type="entry name" value="YVTN_b-propeller_repeat"/>
</dbReference>
<evidence type="ECO:0000256" key="1">
    <source>
        <dbReference type="SAM" id="MobiDB-lite"/>
    </source>
</evidence>
<dbReference type="InterPro" id="IPR013783">
    <property type="entry name" value="Ig-like_fold"/>
</dbReference>
<dbReference type="NCBIfam" id="TIGR01180">
    <property type="entry name" value="aman2_put"/>
    <property type="match status" value="1"/>
</dbReference>